<feature type="chain" id="PRO_5023084533" evidence="1">
    <location>
        <begin position="23"/>
        <end position="123"/>
    </location>
</feature>
<dbReference type="AlphaFoldDB" id="A0A5D2DZL5"/>
<keyword evidence="3" id="KW-1185">Reference proteome</keyword>
<evidence type="ECO:0000313" key="3">
    <source>
        <dbReference type="Proteomes" id="UP000323506"/>
    </source>
</evidence>
<protein>
    <submittedName>
        <fullName evidence="2">Uncharacterized protein</fullName>
    </submittedName>
</protein>
<reference evidence="2 3" key="1">
    <citation type="submission" date="2019-06" db="EMBL/GenBank/DDBJ databases">
        <title>WGS assembly of Gossypium darwinii.</title>
        <authorList>
            <person name="Chen Z.J."/>
            <person name="Sreedasyam A."/>
            <person name="Ando A."/>
            <person name="Song Q."/>
            <person name="De L."/>
            <person name="Hulse-Kemp A."/>
            <person name="Ding M."/>
            <person name="Ye W."/>
            <person name="Kirkbride R."/>
            <person name="Jenkins J."/>
            <person name="Plott C."/>
            <person name="Lovell J."/>
            <person name="Lin Y.-M."/>
            <person name="Vaughn R."/>
            <person name="Liu B."/>
            <person name="Li W."/>
            <person name="Simpson S."/>
            <person name="Scheffler B."/>
            <person name="Saski C."/>
            <person name="Grover C."/>
            <person name="Hu G."/>
            <person name="Conover J."/>
            <person name="Carlson J."/>
            <person name="Shu S."/>
            <person name="Boston L."/>
            <person name="Williams M."/>
            <person name="Peterson D."/>
            <person name="Mcgee K."/>
            <person name="Jones D."/>
            <person name="Wendel J."/>
            <person name="Stelly D."/>
            <person name="Grimwood J."/>
            <person name="Schmutz J."/>
        </authorList>
    </citation>
    <scope>NUCLEOTIDE SEQUENCE [LARGE SCALE GENOMIC DNA]</scope>
    <source>
        <strain evidence="2">1808015.09</strain>
    </source>
</reference>
<feature type="signal peptide" evidence="1">
    <location>
        <begin position="1"/>
        <end position="22"/>
    </location>
</feature>
<dbReference type="Proteomes" id="UP000323506">
    <property type="component" value="Chromosome A13"/>
</dbReference>
<evidence type="ECO:0000256" key="1">
    <source>
        <dbReference type="SAM" id="SignalP"/>
    </source>
</evidence>
<organism evidence="2 3">
    <name type="scientific">Gossypium darwinii</name>
    <name type="common">Darwin's cotton</name>
    <name type="synonym">Gossypium barbadense var. darwinii</name>
    <dbReference type="NCBI Taxonomy" id="34276"/>
    <lineage>
        <taxon>Eukaryota</taxon>
        <taxon>Viridiplantae</taxon>
        <taxon>Streptophyta</taxon>
        <taxon>Embryophyta</taxon>
        <taxon>Tracheophyta</taxon>
        <taxon>Spermatophyta</taxon>
        <taxon>Magnoliopsida</taxon>
        <taxon>eudicotyledons</taxon>
        <taxon>Gunneridae</taxon>
        <taxon>Pentapetalae</taxon>
        <taxon>rosids</taxon>
        <taxon>malvids</taxon>
        <taxon>Malvales</taxon>
        <taxon>Malvaceae</taxon>
        <taxon>Malvoideae</taxon>
        <taxon>Gossypium</taxon>
    </lineage>
</organism>
<proteinExistence type="predicted"/>
<accession>A0A5D2DZL5</accession>
<sequence length="123" mass="13283">MERNWLLSYLAIIIVMAAASTSISDSGSASLASTTSHLLQQIVAVAQRSRNSHALMQNRSMILEPIVLPPCSATSTFTANIRLVCSLRSAEKGSKVSNALNLPPPAKKLHLFIYQNAGATYQR</sequence>
<gene>
    <name evidence="2" type="ORF">ES288_A13G132800v1</name>
</gene>
<dbReference type="EMBL" id="CM017700">
    <property type="protein sequence ID" value="TYG86417.1"/>
    <property type="molecule type" value="Genomic_DNA"/>
</dbReference>
<keyword evidence="1" id="KW-0732">Signal</keyword>
<name>A0A5D2DZL5_GOSDA</name>
<evidence type="ECO:0000313" key="2">
    <source>
        <dbReference type="EMBL" id="TYG86417.1"/>
    </source>
</evidence>